<evidence type="ECO:0000256" key="2">
    <source>
        <dbReference type="SAM" id="MobiDB-lite"/>
    </source>
</evidence>
<dbReference type="OrthoDB" id="2635at2759"/>
<reference evidence="4 5" key="1">
    <citation type="submission" date="2014-09" db="EMBL/GenBank/DDBJ databases">
        <authorList>
            <person name="Magalhaes I.L.F."/>
            <person name="Oliveira U."/>
            <person name="Santos F.R."/>
            <person name="Vidigal T.H.D.A."/>
            <person name="Brescovit A.D."/>
            <person name="Santos A.J."/>
        </authorList>
    </citation>
    <scope>NUCLEOTIDE SEQUENCE [LARGE SCALE GENOMIC DNA]</scope>
</reference>
<dbReference type="InterPro" id="IPR008979">
    <property type="entry name" value="Galactose-bd-like_sf"/>
</dbReference>
<dbReference type="SUPFAM" id="SSF49785">
    <property type="entry name" value="Galactose-binding domain-like"/>
    <property type="match status" value="1"/>
</dbReference>
<evidence type="ECO:0000256" key="1">
    <source>
        <dbReference type="ARBA" id="ARBA00025788"/>
    </source>
</evidence>
<organism evidence="4 5">
    <name type="scientific">Ceraceosorus bombacis</name>
    <dbReference type="NCBI Taxonomy" id="401625"/>
    <lineage>
        <taxon>Eukaryota</taxon>
        <taxon>Fungi</taxon>
        <taxon>Dikarya</taxon>
        <taxon>Basidiomycota</taxon>
        <taxon>Ustilaginomycotina</taxon>
        <taxon>Exobasidiomycetes</taxon>
        <taxon>Ceraceosorales</taxon>
        <taxon>Ceraceosoraceae</taxon>
        <taxon>Ceraceosorus</taxon>
    </lineage>
</organism>
<evidence type="ECO:0000313" key="5">
    <source>
        <dbReference type="Proteomes" id="UP000054845"/>
    </source>
</evidence>
<dbReference type="Gene3D" id="2.60.120.470">
    <property type="entry name" value="PITH domain"/>
    <property type="match status" value="1"/>
</dbReference>
<sequence>MASCNEEATLQELVHAQGAQASSSDDTKSLFPQIHLDQVWGLNIEPPESAKKCVKPWHEREDTEIFTESGVDDQFIITIPFTCPVRVKSILLNPGRGDFAPRRIRAYVNRPDGVDFEEVQNSSAATAPDAPARERAALGPVGSGKPQADFALREGETGVSEYPVSAARFSNVNSISFVLSDSTAGDISRLFYLGLRGTALEMKQDQGNHFDVPAANAADRPVDGVRERAAGDISRLFYLGLRGTALEMKQDQGNHFDVPAANAADRPVDGVRERAAGAQQGSAR</sequence>
<dbReference type="EMBL" id="CCYA01000217">
    <property type="protein sequence ID" value="CEH13290.1"/>
    <property type="molecule type" value="Genomic_DNA"/>
</dbReference>
<dbReference type="PANTHER" id="PTHR12175:SF1">
    <property type="entry name" value="PITH DOMAIN-CONTAINING PROTEIN 1"/>
    <property type="match status" value="1"/>
</dbReference>
<comment type="similarity">
    <text evidence="1">Belongs to the PITHD1 family.</text>
</comment>
<dbReference type="InterPro" id="IPR037047">
    <property type="entry name" value="PITH_dom_sf"/>
</dbReference>
<accession>A0A0N7L9B1</accession>
<dbReference type="InterPro" id="IPR045099">
    <property type="entry name" value="PITH1-like"/>
</dbReference>
<feature type="compositionally biased region" description="Basic and acidic residues" evidence="2">
    <location>
        <begin position="266"/>
        <end position="275"/>
    </location>
</feature>
<dbReference type="PROSITE" id="PS51532">
    <property type="entry name" value="PITH"/>
    <property type="match status" value="1"/>
</dbReference>
<dbReference type="PANTHER" id="PTHR12175">
    <property type="entry name" value="AD039 HT014 THIOREDOXIN FAMILY TRP26"/>
    <property type="match status" value="1"/>
</dbReference>
<dbReference type="InterPro" id="IPR010400">
    <property type="entry name" value="PITH_dom"/>
</dbReference>
<name>A0A0N7L9B1_9BASI</name>
<feature type="region of interest" description="Disordered" evidence="2">
    <location>
        <begin position="257"/>
        <end position="284"/>
    </location>
</feature>
<dbReference type="AlphaFoldDB" id="A0A0N7L9B1"/>
<dbReference type="Proteomes" id="UP000054845">
    <property type="component" value="Unassembled WGS sequence"/>
</dbReference>
<keyword evidence="5" id="KW-1185">Reference proteome</keyword>
<protein>
    <submittedName>
        <fullName evidence="4">Thioredoxin-like protein</fullName>
    </submittedName>
</protein>
<evidence type="ECO:0000313" key="4">
    <source>
        <dbReference type="EMBL" id="CEH13290.1"/>
    </source>
</evidence>
<proteinExistence type="inferred from homology"/>
<dbReference type="GO" id="GO:0005634">
    <property type="term" value="C:nucleus"/>
    <property type="evidence" value="ECO:0007669"/>
    <property type="project" value="TreeGrafter"/>
</dbReference>
<evidence type="ECO:0000259" key="3">
    <source>
        <dbReference type="PROSITE" id="PS51532"/>
    </source>
</evidence>
<dbReference type="GO" id="GO:0005737">
    <property type="term" value="C:cytoplasm"/>
    <property type="evidence" value="ECO:0007669"/>
    <property type="project" value="UniProtKB-ARBA"/>
</dbReference>
<feature type="domain" description="PITH" evidence="3">
    <location>
        <begin position="19"/>
        <end position="215"/>
    </location>
</feature>
<dbReference type="Pfam" id="PF06201">
    <property type="entry name" value="PITH"/>
    <property type="match status" value="1"/>
</dbReference>